<dbReference type="AlphaFoldDB" id="A0AAE3K8X0"/>
<protein>
    <submittedName>
        <fullName evidence="1">Uncharacterized protein</fullName>
    </submittedName>
</protein>
<dbReference type="InterPro" id="IPR017850">
    <property type="entry name" value="Alkaline_phosphatase_core_sf"/>
</dbReference>
<comment type="caution">
    <text evidence="1">The sequence shown here is derived from an EMBL/GenBank/DDBJ whole genome shotgun (WGS) entry which is preliminary data.</text>
</comment>
<sequence length="342" mass="39496">MIPKKYNQRNLSRAIKEPSLILKELKRIVLNTSKIPHKTIGKKKFTRHYGRGTEVMSEDWDYLILLDACRYDSFIEFNTFGGTLESRISKGSHSEEFCRKNFENKQHFDTVYVTANGWGARICQDVFYNIIFTKNKEKSDSLHPTWDSLDPNTVINTALKAANKYPNKRMIIHLMQPHSPYFGTKASKIRESLAEDGILIGSSSKTDQNKKEYLSTLKIAARKGYISVDELQKIYNENLEYVLSNVEDLLSELEGRIVISSDHGELLGDRSGIWRFAHKKRTNNNNIAIGHPRELYLPELRKVPWFIIENGERPEIHTDQPENSSIENDLIEERLSALGYKD</sequence>
<reference evidence="1" key="1">
    <citation type="journal article" date="2022" name="Syst. Appl. Microbiol.">
        <title>Natronocalculus amylovorans gen. nov., sp. nov., and Natranaeroarchaeum aerophilus sp. nov., dominant culturable amylolytic natronoarchaea from hypersaline soda lakes in southwestern Siberia.</title>
        <authorList>
            <person name="Sorokin D.Y."/>
            <person name="Elcheninov A.G."/>
            <person name="Khizhniak T.V."/>
            <person name="Koenen M."/>
            <person name="Bale N.J."/>
            <person name="Damste J.S.S."/>
            <person name="Kublanov I.V."/>
        </authorList>
    </citation>
    <scope>NUCLEOTIDE SEQUENCE</scope>
    <source>
        <strain evidence="1">AArc-St2</strain>
    </source>
</reference>
<evidence type="ECO:0000313" key="1">
    <source>
        <dbReference type="EMBL" id="MCL9817483.1"/>
    </source>
</evidence>
<dbReference type="SUPFAM" id="SSF53649">
    <property type="entry name" value="Alkaline phosphatase-like"/>
    <property type="match status" value="1"/>
</dbReference>
<evidence type="ECO:0000313" key="2">
    <source>
        <dbReference type="Proteomes" id="UP001203207"/>
    </source>
</evidence>
<name>A0AAE3K8X0_9EURY</name>
<proteinExistence type="predicted"/>
<dbReference type="Proteomes" id="UP001203207">
    <property type="component" value="Unassembled WGS sequence"/>
</dbReference>
<reference evidence="1" key="2">
    <citation type="submission" date="2022-02" db="EMBL/GenBank/DDBJ databases">
        <authorList>
            <person name="Elcheninov A.G."/>
            <person name="Sorokin D.Y."/>
            <person name="Kublanov I.V."/>
        </authorList>
    </citation>
    <scope>NUCLEOTIDE SEQUENCE</scope>
    <source>
        <strain evidence="1">AArc-St2</strain>
    </source>
</reference>
<dbReference type="Gene3D" id="3.40.720.10">
    <property type="entry name" value="Alkaline Phosphatase, subunit A"/>
    <property type="match status" value="1"/>
</dbReference>
<keyword evidence="2" id="KW-1185">Reference proteome</keyword>
<organism evidence="1 2">
    <name type="scientific">Natronocalculus amylovorans</name>
    <dbReference type="NCBI Taxonomy" id="2917812"/>
    <lineage>
        <taxon>Archaea</taxon>
        <taxon>Methanobacteriati</taxon>
        <taxon>Methanobacteriota</taxon>
        <taxon>Stenosarchaea group</taxon>
        <taxon>Halobacteria</taxon>
        <taxon>Halobacteriales</taxon>
        <taxon>Haloferacaceae</taxon>
        <taxon>Natronocalculus</taxon>
    </lineage>
</organism>
<gene>
    <name evidence="1" type="ORF">AArcSt2_11060</name>
</gene>
<accession>A0AAE3K8X0</accession>
<dbReference type="EMBL" id="JAKRVX010000004">
    <property type="protein sequence ID" value="MCL9817483.1"/>
    <property type="molecule type" value="Genomic_DNA"/>
</dbReference>
<dbReference type="RefSeq" id="WP_250584630.1">
    <property type="nucleotide sequence ID" value="NZ_JAKRVX010000004.1"/>
</dbReference>